<dbReference type="EC" id="5.2.1.8" evidence="4"/>
<keyword evidence="3 4" id="KW-0413">Isomerase</keyword>
<evidence type="ECO:0000256" key="2">
    <source>
        <dbReference type="ARBA" id="ARBA00023110"/>
    </source>
</evidence>
<evidence type="ECO:0000313" key="6">
    <source>
        <dbReference type="EMBL" id="KAL1305693.1"/>
    </source>
</evidence>
<keyword evidence="7" id="KW-1185">Reference proteome</keyword>
<name>A0ABR3PI60_9PEZI</name>
<dbReference type="RefSeq" id="XP_069201966.1">
    <property type="nucleotide sequence ID" value="XM_069347358.1"/>
</dbReference>
<reference evidence="6 7" key="1">
    <citation type="submission" date="2024-07" db="EMBL/GenBank/DDBJ databases">
        <title>Draft sequence of the Neodothiora populina.</title>
        <authorList>
            <person name="Drown D.D."/>
            <person name="Schuette U.S."/>
            <person name="Buechlein A.B."/>
            <person name="Rusch D.R."/>
            <person name="Winton L.W."/>
            <person name="Adams G.A."/>
        </authorList>
    </citation>
    <scope>NUCLEOTIDE SEQUENCE [LARGE SCALE GENOMIC DNA]</scope>
    <source>
        <strain evidence="6 7">CPC 39397</strain>
    </source>
</reference>
<dbReference type="Proteomes" id="UP001562354">
    <property type="component" value="Unassembled WGS sequence"/>
</dbReference>
<organism evidence="6 7">
    <name type="scientific">Neodothiora populina</name>
    <dbReference type="NCBI Taxonomy" id="2781224"/>
    <lineage>
        <taxon>Eukaryota</taxon>
        <taxon>Fungi</taxon>
        <taxon>Dikarya</taxon>
        <taxon>Ascomycota</taxon>
        <taxon>Pezizomycotina</taxon>
        <taxon>Dothideomycetes</taxon>
        <taxon>Dothideomycetidae</taxon>
        <taxon>Dothideales</taxon>
        <taxon>Dothioraceae</taxon>
        <taxon>Neodothiora</taxon>
    </lineage>
</organism>
<proteinExistence type="inferred from homology"/>
<evidence type="ECO:0000256" key="4">
    <source>
        <dbReference type="RuleBase" id="RU363019"/>
    </source>
</evidence>
<evidence type="ECO:0000256" key="1">
    <source>
        <dbReference type="ARBA" id="ARBA00000971"/>
    </source>
</evidence>
<dbReference type="PRINTS" id="PR00153">
    <property type="entry name" value="CSAPPISMRASE"/>
</dbReference>
<gene>
    <name evidence="6" type="ORF">AAFC00_007283</name>
</gene>
<dbReference type="InterPro" id="IPR029000">
    <property type="entry name" value="Cyclophilin-like_dom_sf"/>
</dbReference>
<dbReference type="InterPro" id="IPR020892">
    <property type="entry name" value="Cyclophilin-type_PPIase_CS"/>
</dbReference>
<dbReference type="PROSITE" id="PS50072">
    <property type="entry name" value="CSA_PPIASE_2"/>
    <property type="match status" value="1"/>
</dbReference>
<protein>
    <recommendedName>
        <fullName evidence="4">Peptidyl-prolyl cis-trans isomerase</fullName>
        <shortName evidence="4">PPIase</shortName>
        <ecNumber evidence="4">5.2.1.8</ecNumber>
    </recommendedName>
</protein>
<dbReference type="PANTHER" id="PTHR11071">
    <property type="entry name" value="PEPTIDYL-PROLYL CIS-TRANS ISOMERASE"/>
    <property type="match status" value="1"/>
</dbReference>
<feature type="domain" description="PPIase cyclophilin-type" evidence="5">
    <location>
        <begin position="71"/>
        <end position="226"/>
    </location>
</feature>
<dbReference type="PANTHER" id="PTHR11071:SF385">
    <property type="entry name" value="PEPTIDYL-PROLYL CIS-TRANS ISOMERASE"/>
    <property type="match status" value="1"/>
</dbReference>
<dbReference type="InterPro" id="IPR002130">
    <property type="entry name" value="Cyclophilin-type_PPIase_dom"/>
</dbReference>
<dbReference type="PROSITE" id="PS00170">
    <property type="entry name" value="CSA_PPIASE_1"/>
    <property type="match status" value="1"/>
</dbReference>
<dbReference type="EMBL" id="JBFMKM010000006">
    <property type="protein sequence ID" value="KAL1305693.1"/>
    <property type="molecule type" value="Genomic_DNA"/>
</dbReference>
<comment type="catalytic activity">
    <reaction evidence="1 4">
        <text>[protein]-peptidylproline (omega=180) = [protein]-peptidylproline (omega=0)</text>
        <dbReference type="Rhea" id="RHEA:16237"/>
        <dbReference type="Rhea" id="RHEA-COMP:10747"/>
        <dbReference type="Rhea" id="RHEA-COMP:10748"/>
        <dbReference type="ChEBI" id="CHEBI:83833"/>
        <dbReference type="ChEBI" id="CHEBI:83834"/>
        <dbReference type="EC" id="5.2.1.8"/>
    </reaction>
</comment>
<dbReference type="Gene3D" id="2.40.100.10">
    <property type="entry name" value="Cyclophilin-like"/>
    <property type="match status" value="1"/>
</dbReference>
<evidence type="ECO:0000313" key="7">
    <source>
        <dbReference type="Proteomes" id="UP001562354"/>
    </source>
</evidence>
<dbReference type="SUPFAM" id="SSF50891">
    <property type="entry name" value="Cyclophilin-like"/>
    <property type="match status" value="1"/>
</dbReference>
<sequence length="227" mass="24542">MNCFRKSLSTPITSTFKPSLVQQLRTSPIRSFHSTNANMTIKCYFDCTWTGPQINVDASGRKTSSDDAIKERSGRINFELFDDVVPKTVENFRALCTGEKGFGYSGSKFHRVIPEFMLQGGDFTRGNGTGGKSIYGEKFADENFKLTHNKPFLLSMANAGPNTNGSQFFVTTVVTSWLDGRHVVFGQVVPGDTASISVVKSIEACGSSSGAIKNKGTPPTITAAGVN</sequence>
<comment type="function">
    <text evidence="4">PPIases accelerate the folding of proteins. It catalyzes the cis-trans isomerization of proline imidic peptide bonds in oligopeptides.</text>
</comment>
<accession>A0ABR3PI60</accession>
<evidence type="ECO:0000259" key="5">
    <source>
        <dbReference type="PROSITE" id="PS50072"/>
    </source>
</evidence>
<comment type="caution">
    <text evidence="6">The sequence shown here is derived from an EMBL/GenBank/DDBJ whole genome shotgun (WGS) entry which is preliminary data.</text>
</comment>
<comment type="similarity">
    <text evidence="4">Belongs to the cyclophilin-type PPIase family.</text>
</comment>
<dbReference type="Pfam" id="PF00160">
    <property type="entry name" value="Pro_isomerase"/>
    <property type="match status" value="1"/>
</dbReference>
<evidence type="ECO:0000256" key="3">
    <source>
        <dbReference type="ARBA" id="ARBA00023235"/>
    </source>
</evidence>
<keyword evidence="2 4" id="KW-0697">Rotamase</keyword>
<dbReference type="GeneID" id="95980982"/>